<comment type="caution">
    <text evidence="1">The sequence shown here is derived from an EMBL/GenBank/DDBJ whole genome shotgun (WGS) entry which is preliminary data.</text>
</comment>
<evidence type="ECO:0000313" key="2">
    <source>
        <dbReference type="Proteomes" id="UP000265520"/>
    </source>
</evidence>
<sequence length="39" mass="4165">GDVLAKVSPDLAVAVSRRGTLCHFFASSRQTWPGEKCCA</sequence>
<protein>
    <submittedName>
        <fullName evidence="1">Uncharacterized protein</fullName>
    </submittedName>
</protein>
<keyword evidence="2" id="KW-1185">Reference proteome</keyword>
<accession>A0A392WLR7</accession>
<proteinExistence type="predicted"/>
<feature type="non-terminal residue" evidence="1">
    <location>
        <position position="1"/>
    </location>
</feature>
<evidence type="ECO:0000313" key="1">
    <source>
        <dbReference type="EMBL" id="MCI98120.1"/>
    </source>
</evidence>
<dbReference type="Proteomes" id="UP000265520">
    <property type="component" value="Unassembled WGS sequence"/>
</dbReference>
<reference evidence="1 2" key="1">
    <citation type="journal article" date="2018" name="Front. Plant Sci.">
        <title>Red Clover (Trifolium pratense) and Zigzag Clover (T. medium) - A Picture of Genomic Similarities and Differences.</title>
        <authorList>
            <person name="Dluhosova J."/>
            <person name="Istvanek J."/>
            <person name="Nedelnik J."/>
            <person name="Repkova J."/>
        </authorList>
    </citation>
    <scope>NUCLEOTIDE SEQUENCE [LARGE SCALE GENOMIC DNA]</scope>
    <source>
        <strain evidence="2">cv. 10/8</strain>
        <tissue evidence="1">Leaf</tissue>
    </source>
</reference>
<name>A0A392WLR7_9FABA</name>
<dbReference type="AlphaFoldDB" id="A0A392WLR7"/>
<organism evidence="1 2">
    <name type="scientific">Trifolium medium</name>
    <dbReference type="NCBI Taxonomy" id="97028"/>
    <lineage>
        <taxon>Eukaryota</taxon>
        <taxon>Viridiplantae</taxon>
        <taxon>Streptophyta</taxon>
        <taxon>Embryophyta</taxon>
        <taxon>Tracheophyta</taxon>
        <taxon>Spermatophyta</taxon>
        <taxon>Magnoliopsida</taxon>
        <taxon>eudicotyledons</taxon>
        <taxon>Gunneridae</taxon>
        <taxon>Pentapetalae</taxon>
        <taxon>rosids</taxon>
        <taxon>fabids</taxon>
        <taxon>Fabales</taxon>
        <taxon>Fabaceae</taxon>
        <taxon>Papilionoideae</taxon>
        <taxon>50 kb inversion clade</taxon>
        <taxon>NPAAA clade</taxon>
        <taxon>Hologalegina</taxon>
        <taxon>IRL clade</taxon>
        <taxon>Trifolieae</taxon>
        <taxon>Trifolium</taxon>
    </lineage>
</organism>
<dbReference type="EMBL" id="LXQA011464545">
    <property type="protein sequence ID" value="MCI98120.1"/>
    <property type="molecule type" value="Genomic_DNA"/>
</dbReference>